<proteinExistence type="predicted"/>
<dbReference type="Proteomes" id="UP001165065">
    <property type="component" value="Unassembled WGS sequence"/>
</dbReference>
<organism evidence="2 3">
    <name type="scientific">Triparma columacea</name>
    <dbReference type="NCBI Taxonomy" id="722753"/>
    <lineage>
        <taxon>Eukaryota</taxon>
        <taxon>Sar</taxon>
        <taxon>Stramenopiles</taxon>
        <taxon>Ochrophyta</taxon>
        <taxon>Bolidophyceae</taxon>
        <taxon>Parmales</taxon>
        <taxon>Triparmaceae</taxon>
        <taxon>Triparma</taxon>
    </lineage>
</organism>
<sequence length="1150" mass="128791">MDVLRGKRGADDVEREDRRERELREEERRRREERERERRERDEEARDGLRRREMIGELESMGFVGDESERMIGEAMRVLEISRVGGSRRRILELAVGFLTNGEEAVREAEREREEERHREERRREALEMERREEEEEEVRERLMEGVRGGTPGRHGEGWLEPREPSHTRNQERGNPIFDPRSTGTPRRFSRLSGTRATASAESPFSTAMRSALGDPDPAPIIGGDTQVNRNERELGQLLNRETERIDVQLRREREGVGGEDLTVRELEEILVREEMEWEEEEERGRTEEEEEGLERVRPQRRWEEEEEGGRTEEEEEELERVRMEVTELFETMEAVPMVPMEEVIRDEEEKEEGDEGVMMDRDVRVFEPPPPPGMEDNGEPEGGQGATLTVNVSATNRDTPGFQSPPAIMLHRTSPVRSPPSLRSSSLQFVPSAQPNSFAELDAELERELDRERSRQIIEQTASDVAETLTAGVMSAAAAAGGRVGAGGTRGTGGTEEHERLPFEPPPQTQPVRRIVSRRGRRKRREVMLAAKGRSDALLNGGEGRGSNVVWMTGRERGREAKRLFNETQLSIELCTYAMLSNGDDVERAGLWLKDRAGEEEFRKYISPESNIYKGVYDLLGFKRVEGTSPSPAEAVGGDDDGREEENECLLIKVLRENFFCQGGGGGGGGLDDVSGADEGDDRGDGMAPKKGGRGDVFGRYMADFEELERLPKISEMVARGEDFEAEGEVEPKLFDDAPPVTSPLEEKIIKSIEVEKKSAVHKSACIVLCSQCSFLEFPGCGTHKQLLSVRKKNGHGKCAKCPCSTDTNGPWFNGCRMCKSPTRKLFWSISIREAQFLLRAFPTDKRSKDESAKMTILSCPCCGVVGFGGIDGGDGTEPVLALKTDEHDFDLGEGWSLDCEVVEERIQHLDGCPKASGGAKRGLEKLVASISFDEAKYIYSTIKNGETQASFVSRSGFLRNGMQIAIAEEEGPVHVNARDLLVGTYDKAEGDYEKEDNSQEGGSGEGSDNLVCVNIMDEERGLVIPKFVRATHAKHITHMCGITLGMNIEENIDSLFAVYSEELKARSVCVGRVAVMQLVKEMVDYDGEEKKDGEGCEEEEKKRKGVDIRDILGFGDYGEFLTLLKLMGGGKDARAILRKFLQMDTVDV</sequence>
<feature type="region of interest" description="Disordered" evidence="1">
    <location>
        <begin position="415"/>
        <end position="434"/>
    </location>
</feature>
<feature type="region of interest" description="Disordered" evidence="1">
    <location>
        <begin position="1"/>
        <end position="52"/>
    </location>
</feature>
<protein>
    <submittedName>
        <fullName evidence="2">Uncharacterized protein</fullName>
    </submittedName>
</protein>
<feature type="compositionally biased region" description="Acidic residues" evidence="1">
    <location>
        <begin position="276"/>
        <end position="293"/>
    </location>
</feature>
<feature type="compositionally biased region" description="Basic and acidic residues" evidence="1">
    <location>
        <begin position="154"/>
        <end position="172"/>
    </location>
</feature>
<name>A0A9W7L7Z6_9STRA</name>
<evidence type="ECO:0000256" key="1">
    <source>
        <dbReference type="SAM" id="MobiDB-lite"/>
    </source>
</evidence>
<keyword evidence="3" id="KW-1185">Reference proteome</keyword>
<feature type="region of interest" description="Disordered" evidence="1">
    <location>
        <begin position="103"/>
        <end position="230"/>
    </location>
</feature>
<feature type="region of interest" description="Disordered" evidence="1">
    <location>
        <begin position="275"/>
        <end position="388"/>
    </location>
</feature>
<gene>
    <name evidence="2" type="ORF">TrCOL_g13095</name>
</gene>
<comment type="caution">
    <text evidence="2">The sequence shown here is derived from an EMBL/GenBank/DDBJ whole genome shotgun (WGS) entry which is preliminary data.</text>
</comment>
<feature type="compositionally biased region" description="Gly residues" evidence="1">
    <location>
        <begin position="483"/>
        <end position="495"/>
    </location>
</feature>
<dbReference type="AlphaFoldDB" id="A0A9W7L7Z6"/>
<feature type="region of interest" description="Disordered" evidence="1">
    <location>
        <begin position="671"/>
        <end position="694"/>
    </location>
</feature>
<feature type="compositionally biased region" description="Polar residues" evidence="1">
    <location>
        <begin position="192"/>
        <end position="209"/>
    </location>
</feature>
<evidence type="ECO:0000313" key="2">
    <source>
        <dbReference type="EMBL" id="GMI39427.1"/>
    </source>
</evidence>
<feature type="compositionally biased region" description="Low complexity" evidence="1">
    <location>
        <begin position="416"/>
        <end position="428"/>
    </location>
</feature>
<feature type="compositionally biased region" description="Acidic residues" evidence="1">
    <location>
        <begin position="345"/>
        <end position="358"/>
    </location>
</feature>
<evidence type="ECO:0000313" key="3">
    <source>
        <dbReference type="Proteomes" id="UP001165065"/>
    </source>
</evidence>
<dbReference type="EMBL" id="BRYA01001130">
    <property type="protein sequence ID" value="GMI39427.1"/>
    <property type="molecule type" value="Genomic_DNA"/>
</dbReference>
<feature type="compositionally biased region" description="Basic and acidic residues" evidence="1">
    <location>
        <begin position="294"/>
        <end position="312"/>
    </location>
</feature>
<feature type="region of interest" description="Disordered" evidence="1">
    <location>
        <begin position="483"/>
        <end position="512"/>
    </location>
</feature>
<reference evidence="3" key="1">
    <citation type="journal article" date="2023" name="Commun. Biol.">
        <title>Genome analysis of Parmales, the sister group of diatoms, reveals the evolutionary specialization of diatoms from phago-mixotrophs to photoautotrophs.</title>
        <authorList>
            <person name="Ban H."/>
            <person name="Sato S."/>
            <person name="Yoshikawa S."/>
            <person name="Yamada K."/>
            <person name="Nakamura Y."/>
            <person name="Ichinomiya M."/>
            <person name="Sato N."/>
            <person name="Blanc-Mathieu R."/>
            <person name="Endo H."/>
            <person name="Kuwata A."/>
            <person name="Ogata H."/>
        </authorList>
    </citation>
    <scope>NUCLEOTIDE SEQUENCE [LARGE SCALE GENOMIC DNA]</scope>
</reference>
<feature type="compositionally biased region" description="Basic and acidic residues" evidence="1">
    <location>
        <begin position="104"/>
        <end position="132"/>
    </location>
</feature>
<accession>A0A9W7L7Z6</accession>
<dbReference type="OrthoDB" id="73235at2759"/>